<sequence>MTLTNVDLGIVAAKLAAVSEEMCLTLQRTSRSLYVKETADFCCAVAGPDGRFVAYPKAIGVSGFVGLDVLETVRAAEVAGPLEPGDVVVANDPYRTGGLATHLPDIQMVAPYFLDGEVVAYGWAFIHCSDIGGRVPSSVSPFNDSIFAEGLRIPPVRLVRGGTTVPDVEALLLANTRTPEANRGDLQAMVSALATGRRRVGEVAAQHGRAAVLEGGESAVARTRERAREALRSLTDGTYRFVDLLDNDAVSPVPVRISVTVTVDDGRIHIDFTGTDPQVAAAFNIASFGRPHAWLTTRVLALIGTIDPDLALNGGLMDLISITAPPGSVVNAVEPAAVGVRHATASRVNDALSGALIQAAPRIVPAASSGVVIPVVLAEETGAGQNVQVVEPMVGGTGGRYGGDGVDGRDAGISNLSNNPVETVEAELGARILRYGLRPDSGGPGTWRGGMGLELVFRVDGTSSLLARGLERQVFAPWGAMGGSPGLTAEIVINEGTDRAVRVRTVDVLPLDPGDVVTIRTPGGGGYGDPFERDVAAVLDDVRRGLVTPERARADYGVAVTDGLTLDETETARLREERPSTGSGRGRARERWDAVFTEDLHDALVEMVGALPVGRRSARKIEVVREVLAVLPAGFPGVDTGDGELEAARRRLGALLGGS</sequence>
<dbReference type="OrthoDB" id="102473at2"/>
<gene>
    <name evidence="2" type="ORF">EDD32_1417</name>
</gene>
<dbReference type="Pfam" id="PF02538">
    <property type="entry name" value="Hydantoinase_B"/>
    <property type="match status" value="1"/>
</dbReference>
<dbReference type="InterPro" id="IPR003692">
    <property type="entry name" value="Hydantoinase_B"/>
</dbReference>
<evidence type="ECO:0000313" key="3">
    <source>
        <dbReference type="Proteomes" id="UP000280726"/>
    </source>
</evidence>
<dbReference type="PANTHER" id="PTHR11365">
    <property type="entry name" value="5-OXOPROLINASE RELATED"/>
    <property type="match status" value="1"/>
</dbReference>
<evidence type="ECO:0000259" key="1">
    <source>
        <dbReference type="Pfam" id="PF02538"/>
    </source>
</evidence>
<accession>A0A3N4Z306</accession>
<dbReference type="Proteomes" id="UP000280726">
    <property type="component" value="Unassembled WGS sequence"/>
</dbReference>
<dbReference type="RefSeq" id="WP_123916179.1">
    <property type="nucleotide sequence ID" value="NZ_RKRA01000001.1"/>
</dbReference>
<organism evidence="2 3">
    <name type="scientific">Georgenia muralis</name>
    <dbReference type="NCBI Taxonomy" id="154117"/>
    <lineage>
        <taxon>Bacteria</taxon>
        <taxon>Bacillati</taxon>
        <taxon>Actinomycetota</taxon>
        <taxon>Actinomycetes</taxon>
        <taxon>Micrococcales</taxon>
        <taxon>Bogoriellaceae</taxon>
        <taxon>Georgenia</taxon>
    </lineage>
</organism>
<dbReference type="GO" id="GO:0017168">
    <property type="term" value="F:5-oxoprolinase (ATP-hydrolyzing) activity"/>
    <property type="evidence" value="ECO:0007669"/>
    <property type="project" value="TreeGrafter"/>
</dbReference>
<reference evidence="2 3" key="1">
    <citation type="submission" date="2018-11" db="EMBL/GenBank/DDBJ databases">
        <title>Sequencing the genomes of 1000 actinobacteria strains.</title>
        <authorList>
            <person name="Klenk H.-P."/>
        </authorList>
    </citation>
    <scope>NUCLEOTIDE SEQUENCE [LARGE SCALE GENOMIC DNA]</scope>
    <source>
        <strain evidence="2 3">DSM 14418</strain>
    </source>
</reference>
<dbReference type="AlphaFoldDB" id="A0A3N4Z306"/>
<keyword evidence="3" id="KW-1185">Reference proteome</keyword>
<dbReference type="EMBL" id="RKRA01000001">
    <property type="protein sequence ID" value="RPF26957.1"/>
    <property type="molecule type" value="Genomic_DNA"/>
</dbReference>
<feature type="domain" description="Hydantoinase B/oxoprolinase" evidence="1">
    <location>
        <begin position="6"/>
        <end position="530"/>
    </location>
</feature>
<protein>
    <submittedName>
        <fullName evidence="2">N-methylhydantoinase B</fullName>
    </submittedName>
</protein>
<name>A0A3N4Z306_9MICO</name>
<evidence type="ECO:0000313" key="2">
    <source>
        <dbReference type="EMBL" id="RPF26957.1"/>
    </source>
</evidence>
<dbReference type="InterPro" id="IPR045079">
    <property type="entry name" value="Oxoprolinase-like"/>
</dbReference>
<dbReference type="PANTHER" id="PTHR11365:SF23">
    <property type="entry name" value="HYPOTHETICAL 5-OXOPROLINASE (EUROFUNG)-RELATED"/>
    <property type="match status" value="1"/>
</dbReference>
<comment type="caution">
    <text evidence="2">The sequence shown here is derived from an EMBL/GenBank/DDBJ whole genome shotgun (WGS) entry which is preliminary data.</text>
</comment>
<dbReference type="GO" id="GO:0006749">
    <property type="term" value="P:glutathione metabolic process"/>
    <property type="evidence" value="ECO:0007669"/>
    <property type="project" value="TreeGrafter"/>
</dbReference>
<proteinExistence type="predicted"/>
<dbReference type="GO" id="GO:0005829">
    <property type="term" value="C:cytosol"/>
    <property type="evidence" value="ECO:0007669"/>
    <property type="project" value="TreeGrafter"/>
</dbReference>